<reference evidence="3 4" key="1">
    <citation type="submission" date="2017-02" db="EMBL/GenBank/DDBJ databases">
        <authorList>
            <person name="Peterson S.W."/>
        </authorList>
    </citation>
    <scope>NUCLEOTIDE SEQUENCE [LARGE SCALE GENOMIC DNA]</scope>
    <source>
        <strain evidence="3 4">DSM 16080</strain>
    </source>
</reference>
<comment type="similarity">
    <text evidence="1">Belongs to the bactofilin family.</text>
</comment>
<feature type="region of interest" description="Disordered" evidence="2">
    <location>
        <begin position="144"/>
        <end position="166"/>
    </location>
</feature>
<sequence>MGFFRKKLSGTGDRSGSELNAFLGAGTEYSGSLDFVGTVRIDGIFNGEIASEGTLVLGKDAVIRGDINIGGLISNGQIYGNVTAEERVVLQKHAVLEGSLHTKALVVEEGATIEGDVEMHGSGSSTLTAVDATMKSSLPGADADAVAFGEEEPKDEKTDVEKIEMG</sequence>
<protein>
    <submittedName>
        <fullName evidence="3">Protein CcmA, bactofilin family</fullName>
    </submittedName>
</protein>
<accession>A0A1T4X763</accession>
<dbReference type="STRING" id="1121449.SAMN02745704_01868"/>
<dbReference type="InterPro" id="IPR007607">
    <property type="entry name" value="BacA/B"/>
</dbReference>
<evidence type="ECO:0000256" key="2">
    <source>
        <dbReference type="SAM" id="MobiDB-lite"/>
    </source>
</evidence>
<dbReference type="OrthoDB" id="9789407at2"/>
<dbReference type="EMBL" id="FUYC01000008">
    <property type="protein sequence ID" value="SKA85473.1"/>
    <property type="molecule type" value="Genomic_DNA"/>
</dbReference>
<proteinExistence type="inferred from homology"/>
<evidence type="ECO:0000256" key="1">
    <source>
        <dbReference type="ARBA" id="ARBA00044755"/>
    </source>
</evidence>
<dbReference type="AlphaFoldDB" id="A0A1T4X763"/>
<keyword evidence="4" id="KW-1185">Reference proteome</keyword>
<name>A0A1T4X763_9BACT</name>
<dbReference type="PANTHER" id="PTHR35024">
    <property type="entry name" value="HYPOTHETICAL CYTOSOLIC PROTEIN"/>
    <property type="match status" value="1"/>
</dbReference>
<evidence type="ECO:0000313" key="4">
    <source>
        <dbReference type="Proteomes" id="UP000190027"/>
    </source>
</evidence>
<gene>
    <name evidence="3" type="ORF">SAMN02745704_01868</name>
</gene>
<evidence type="ECO:0000313" key="3">
    <source>
        <dbReference type="EMBL" id="SKA85473.1"/>
    </source>
</evidence>
<dbReference type="PANTHER" id="PTHR35024:SF4">
    <property type="entry name" value="POLYMER-FORMING CYTOSKELETAL PROTEIN"/>
    <property type="match status" value="1"/>
</dbReference>
<dbReference type="RefSeq" id="WP_078717427.1">
    <property type="nucleotide sequence ID" value="NZ_FUYC01000008.1"/>
</dbReference>
<organism evidence="3 4">
    <name type="scientific">Paucidesulfovibrio gracilis DSM 16080</name>
    <dbReference type="NCBI Taxonomy" id="1121449"/>
    <lineage>
        <taxon>Bacteria</taxon>
        <taxon>Pseudomonadati</taxon>
        <taxon>Thermodesulfobacteriota</taxon>
        <taxon>Desulfovibrionia</taxon>
        <taxon>Desulfovibrionales</taxon>
        <taxon>Desulfovibrionaceae</taxon>
        <taxon>Paucidesulfovibrio</taxon>
    </lineage>
</organism>
<dbReference type="Proteomes" id="UP000190027">
    <property type="component" value="Unassembled WGS sequence"/>
</dbReference>
<feature type="compositionally biased region" description="Basic and acidic residues" evidence="2">
    <location>
        <begin position="154"/>
        <end position="166"/>
    </location>
</feature>
<dbReference type="Pfam" id="PF04519">
    <property type="entry name" value="Bactofilin"/>
    <property type="match status" value="1"/>
</dbReference>